<reference evidence="2" key="1">
    <citation type="submission" date="2017-09" db="EMBL/GenBank/DDBJ databases">
        <authorList>
            <person name="Varghese N."/>
            <person name="Submissions S."/>
        </authorList>
    </citation>
    <scope>NUCLEOTIDE SEQUENCE [LARGE SCALE GENOMIC DNA]</scope>
    <source>
        <strain evidence="2">CGMCC 1.12461</strain>
    </source>
</reference>
<dbReference type="Proteomes" id="UP000219353">
    <property type="component" value="Unassembled WGS sequence"/>
</dbReference>
<evidence type="ECO:0000313" key="2">
    <source>
        <dbReference type="Proteomes" id="UP000219353"/>
    </source>
</evidence>
<sequence>MTSEHSGKSNHSIAHYAALKTAVANGEEARIKELLTNQTMQPLEKGYLLDLARLGNNRNIISLLEAVPERED</sequence>
<proteinExistence type="predicted"/>
<gene>
    <name evidence="1" type="ORF">SAMN06297280_1548</name>
</gene>
<keyword evidence="2" id="KW-1185">Reference proteome</keyword>
<dbReference type="RefSeq" id="WP_097110802.1">
    <property type="nucleotide sequence ID" value="NZ_OBEB01000002.1"/>
</dbReference>
<protein>
    <recommendedName>
        <fullName evidence="3">Ankyrin repeat domain-containing protein</fullName>
    </recommendedName>
</protein>
<dbReference type="EMBL" id="OBEB01000002">
    <property type="protein sequence ID" value="SNY49802.1"/>
    <property type="molecule type" value="Genomic_DNA"/>
</dbReference>
<dbReference type="AlphaFoldDB" id="A0A285IPA1"/>
<name>A0A285IPA1_9GAMM</name>
<accession>A0A285IPA1</accession>
<evidence type="ECO:0008006" key="3">
    <source>
        <dbReference type="Google" id="ProtNLM"/>
    </source>
</evidence>
<evidence type="ECO:0000313" key="1">
    <source>
        <dbReference type="EMBL" id="SNY49802.1"/>
    </source>
</evidence>
<dbReference type="OrthoDB" id="6107162at2"/>
<organism evidence="1 2">
    <name type="scientific">Arsukibacterium tuosuense</name>
    <dbReference type="NCBI Taxonomy" id="1323745"/>
    <lineage>
        <taxon>Bacteria</taxon>
        <taxon>Pseudomonadati</taxon>
        <taxon>Pseudomonadota</taxon>
        <taxon>Gammaproteobacteria</taxon>
        <taxon>Chromatiales</taxon>
        <taxon>Chromatiaceae</taxon>
        <taxon>Arsukibacterium</taxon>
    </lineage>
</organism>